<keyword evidence="2 3" id="KW-0732">Signal</keyword>
<dbReference type="InterPro" id="IPR011250">
    <property type="entry name" value="OMP/PagP_B-barrel"/>
</dbReference>
<dbReference type="Proteomes" id="UP001179361">
    <property type="component" value="Unassembled WGS sequence"/>
</dbReference>
<name>A0ABS8QC63_9BURK</name>
<evidence type="ECO:0000256" key="2">
    <source>
        <dbReference type="ARBA" id="ARBA00022729"/>
    </source>
</evidence>
<evidence type="ECO:0000256" key="1">
    <source>
        <dbReference type="ARBA" id="ARBA00004442"/>
    </source>
</evidence>
<dbReference type="Gene3D" id="2.40.160.20">
    <property type="match status" value="1"/>
</dbReference>
<accession>A0ABS8QC63</accession>
<feature type="domain" description="Outer membrane protein beta-barrel" evidence="4">
    <location>
        <begin position="7"/>
        <end position="164"/>
    </location>
</feature>
<dbReference type="RefSeq" id="WP_231060397.1">
    <property type="nucleotide sequence ID" value="NZ_JAJNOC010000010.1"/>
</dbReference>
<organism evidence="5 6">
    <name type="scientific">Massilia phyllostachyos</name>
    <dbReference type="NCBI Taxonomy" id="2898585"/>
    <lineage>
        <taxon>Bacteria</taxon>
        <taxon>Pseudomonadati</taxon>
        <taxon>Pseudomonadota</taxon>
        <taxon>Betaproteobacteria</taxon>
        <taxon>Burkholderiales</taxon>
        <taxon>Oxalobacteraceae</taxon>
        <taxon>Telluria group</taxon>
        <taxon>Massilia</taxon>
    </lineage>
</organism>
<gene>
    <name evidence="5" type="ORF">LQ564_22735</name>
</gene>
<evidence type="ECO:0000259" key="4">
    <source>
        <dbReference type="Pfam" id="PF13505"/>
    </source>
</evidence>
<evidence type="ECO:0000256" key="3">
    <source>
        <dbReference type="SAM" id="SignalP"/>
    </source>
</evidence>
<comment type="subcellular location">
    <subcellularLocation>
        <location evidence="1">Cell outer membrane</location>
    </subcellularLocation>
</comment>
<comment type="caution">
    <text evidence="5">The sequence shown here is derived from an EMBL/GenBank/DDBJ whole genome shotgun (WGS) entry which is preliminary data.</text>
</comment>
<dbReference type="Pfam" id="PF13505">
    <property type="entry name" value="OMP_b-brl"/>
    <property type="match status" value="1"/>
</dbReference>
<dbReference type="SUPFAM" id="SSF56925">
    <property type="entry name" value="OMPA-like"/>
    <property type="match status" value="1"/>
</dbReference>
<keyword evidence="6" id="KW-1185">Reference proteome</keyword>
<dbReference type="EMBL" id="JAJNOC010000010">
    <property type="protein sequence ID" value="MCD2519123.1"/>
    <property type="molecule type" value="Genomic_DNA"/>
</dbReference>
<evidence type="ECO:0000313" key="6">
    <source>
        <dbReference type="Proteomes" id="UP001179361"/>
    </source>
</evidence>
<sequence length="164" mass="17348">MIKKIAAVTALLVASSAAFAAQPNTFYAGVDAGKTRVSNGDFKETSYGAFAGYNITQGFAVEAGYRRLGKDERPGYKASADAYTLSGLGTLPVGESFNVFGRIGLTQLDARARVASFKEFDSTVRAVIGVGVGYSFNPKVSGRLEFQKTGSDIRNLSAGVAYQF</sequence>
<dbReference type="InterPro" id="IPR027385">
    <property type="entry name" value="Beta-barrel_OMP"/>
</dbReference>
<feature type="chain" id="PRO_5045955215" evidence="3">
    <location>
        <begin position="21"/>
        <end position="164"/>
    </location>
</feature>
<protein>
    <submittedName>
        <fullName evidence="5">Porin family protein</fullName>
    </submittedName>
</protein>
<reference evidence="5" key="1">
    <citation type="submission" date="2021-11" db="EMBL/GenBank/DDBJ databases">
        <title>The complete genome of Massilia sp sp. G4R7.</title>
        <authorList>
            <person name="Liu L."/>
            <person name="Yue J."/>
            <person name="Yuan J."/>
            <person name="Yang F."/>
            <person name="Li L."/>
        </authorList>
    </citation>
    <scope>NUCLEOTIDE SEQUENCE</scope>
    <source>
        <strain evidence="5">G4R7</strain>
    </source>
</reference>
<evidence type="ECO:0000313" key="5">
    <source>
        <dbReference type="EMBL" id="MCD2519123.1"/>
    </source>
</evidence>
<feature type="signal peptide" evidence="3">
    <location>
        <begin position="1"/>
        <end position="20"/>
    </location>
</feature>
<proteinExistence type="predicted"/>